<proteinExistence type="predicted"/>
<dbReference type="OrthoDB" id="43547at2759"/>
<dbReference type="PANTHER" id="PTHR14918">
    <property type="entry name" value="KICSTOR COMPLEX PROTEIN SZT2"/>
    <property type="match status" value="1"/>
</dbReference>
<evidence type="ECO:0000313" key="2">
    <source>
        <dbReference type="Proteomes" id="UP000694844"/>
    </source>
</evidence>
<reference evidence="3" key="1">
    <citation type="submission" date="2025-08" db="UniProtKB">
        <authorList>
            <consortium name="RefSeq"/>
        </authorList>
    </citation>
    <scope>IDENTIFICATION</scope>
    <source>
        <tissue evidence="3">Whole sample</tissue>
    </source>
</reference>
<gene>
    <name evidence="3" type="primary">LOC111119816</name>
</gene>
<organism evidence="2 3">
    <name type="scientific">Crassostrea virginica</name>
    <name type="common">Eastern oyster</name>
    <dbReference type="NCBI Taxonomy" id="6565"/>
    <lineage>
        <taxon>Eukaryota</taxon>
        <taxon>Metazoa</taxon>
        <taxon>Spiralia</taxon>
        <taxon>Lophotrochozoa</taxon>
        <taxon>Mollusca</taxon>
        <taxon>Bivalvia</taxon>
        <taxon>Autobranchia</taxon>
        <taxon>Pteriomorphia</taxon>
        <taxon>Ostreida</taxon>
        <taxon>Ostreoidea</taxon>
        <taxon>Ostreidae</taxon>
        <taxon>Crassostrea</taxon>
    </lineage>
</organism>
<feature type="region of interest" description="Disordered" evidence="1">
    <location>
        <begin position="126"/>
        <end position="152"/>
    </location>
</feature>
<dbReference type="Proteomes" id="UP000694844">
    <property type="component" value="Chromosome 2"/>
</dbReference>
<keyword evidence="2" id="KW-1185">Reference proteome</keyword>
<dbReference type="GO" id="GO:0005777">
    <property type="term" value="C:peroxisome"/>
    <property type="evidence" value="ECO:0007669"/>
    <property type="project" value="InterPro"/>
</dbReference>
<evidence type="ECO:0000313" key="3">
    <source>
        <dbReference type="RefSeq" id="XP_022316025.1"/>
    </source>
</evidence>
<sequence length="152" mass="16681">MMFGAKRDEMMTLAPDKDADTMSVTSAGSSTPRMLQDYIIIDVYGVQPAGPIAGTKLQLNLMDMLQRRLDDAVLDIISLQLSRNPNIKLMPEDIRFIQKPMQDVCSDLLLTIPSVLPVPLSPSCTTSSRTCPNFPTPPTTPTTSPRTGSRTR</sequence>
<dbReference type="RefSeq" id="XP_022316025.1">
    <property type="nucleotide sequence ID" value="XM_022460317.1"/>
</dbReference>
<dbReference type="InterPro" id="IPR033228">
    <property type="entry name" value="SZT2"/>
</dbReference>
<name>A0A8B8CJU5_CRAVI</name>
<protein>
    <submittedName>
        <fullName evidence="3">KICSTOR complex protein SZT2-like isoform X1</fullName>
    </submittedName>
</protein>
<accession>A0A8B8CJU5</accession>
<dbReference type="KEGG" id="cvn:111119816"/>
<dbReference type="AlphaFoldDB" id="A0A8B8CJU5"/>
<dbReference type="PANTHER" id="PTHR14918:SF3">
    <property type="entry name" value="KICSTOR COMPLEX PROTEIN SZT2"/>
    <property type="match status" value="1"/>
</dbReference>
<evidence type="ECO:0000256" key="1">
    <source>
        <dbReference type="SAM" id="MobiDB-lite"/>
    </source>
</evidence>
<feature type="compositionally biased region" description="Low complexity" evidence="1">
    <location>
        <begin position="141"/>
        <end position="152"/>
    </location>
</feature>
<dbReference type="GeneID" id="111119816"/>